<keyword evidence="6" id="KW-0732">Signal</keyword>
<evidence type="ECO:0000313" key="7">
    <source>
        <dbReference type="EMBL" id="GMI10806.1"/>
    </source>
</evidence>
<evidence type="ECO:0000256" key="4">
    <source>
        <dbReference type="ARBA" id="ARBA00022833"/>
    </source>
</evidence>
<dbReference type="InterPro" id="IPR036412">
    <property type="entry name" value="HAD-like_sf"/>
</dbReference>
<dbReference type="Gene3D" id="3.40.50.1000">
    <property type="entry name" value="HAD superfamily/HAD-like"/>
    <property type="match status" value="1"/>
</dbReference>
<evidence type="ECO:0008006" key="9">
    <source>
        <dbReference type="Google" id="ProtNLM"/>
    </source>
</evidence>
<dbReference type="SUPFAM" id="SSF56784">
    <property type="entry name" value="HAD-like"/>
    <property type="match status" value="1"/>
</dbReference>
<dbReference type="AlphaFoldDB" id="A0A9W7KTI7"/>
<evidence type="ECO:0000256" key="6">
    <source>
        <dbReference type="SAM" id="SignalP"/>
    </source>
</evidence>
<dbReference type="Gene3D" id="1.10.150.450">
    <property type="match status" value="1"/>
</dbReference>
<reference evidence="8" key="1">
    <citation type="journal article" date="2023" name="Commun. Biol.">
        <title>Genome analysis of Parmales, the sister group of diatoms, reveals the evolutionary specialization of diatoms from phago-mixotrophs to photoautotrophs.</title>
        <authorList>
            <person name="Ban H."/>
            <person name="Sato S."/>
            <person name="Yoshikawa S."/>
            <person name="Yamada K."/>
            <person name="Nakamura Y."/>
            <person name="Ichinomiya M."/>
            <person name="Sato N."/>
            <person name="Blanc-Mathieu R."/>
            <person name="Endo H."/>
            <person name="Kuwata A."/>
            <person name="Ogata H."/>
        </authorList>
    </citation>
    <scope>NUCLEOTIDE SEQUENCE [LARGE SCALE GENOMIC DNA]</scope>
    <source>
        <strain evidence="8">NIES 3700</strain>
    </source>
</reference>
<dbReference type="SUPFAM" id="SSF50129">
    <property type="entry name" value="GroES-like"/>
    <property type="match status" value="1"/>
</dbReference>
<keyword evidence="8" id="KW-1185">Reference proteome</keyword>
<comment type="similarity">
    <text evidence="2">Belongs to the zinc-containing alcohol dehydrogenase family.</text>
</comment>
<dbReference type="PANTHER" id="PTHR43350">
    <property type="entry name" value="NAD-DEPENDENT ALCOHOL DEHYDROGENASE"/>
    <property type="match status" value="1"/>
</dbReference>
<comment type="cofactor">
    <cofactor evidence="1">
        <name>Zn(2+)</name>
        <dbReference type="ChEBI" id="CHEBI:29105"/>
    </cofactor>
</comment>
<proteinExistence type="inferred from homology"/>
<protein>
    <recommendedName>
        <fullName evidence="9">Alcohol dehydrogenase-like C-terminal domain-containing protein</fullName>
    </recommendedName>
</protein>
<dbReference type="OrthoDB" id="1879366at2759"/>
<dbReference type="InterPro" id="IPR023214">
    <property type="entry name" value="HAD_sf"/>
</dbReference>
<evidence type="ECO:0000256" key="2">
    <source>
        <dbReference type="ARBA" id="ARBA00008072"/>
    </source>
</evidence>
<dbReference type="GO" id="GO:0046872">
    <property type="term" value="F:metal ion binding"/>
    <property type="evidence" value="ECO:0007669"/>
    <property type="project" value="UniProtKB-KW"/>
</dbReference>
<gene>
    <name evidence="7" type="ORF">TrLO_g15773</name>
</gene>
<sequence>MSLLNTLVLLLLLLINDASTSATSSSAPPPKPNPNRLFLIDCDNTLYRQTSIESQIVSNIHQYCLEHYQISASKADSLHRSYGSTIEGLSDPATFNLSLSQTSDFYRSVYSSIDYHSLLPVNSRRQSLTGYSAHSSRNSNYRYPWLPLLVSLSKLENVTLCVSSNSPRPHVIKCLENLGLPPSIFWKILTPCEENGYVTKSSLSFYDPILADVENGSGEDLEIVVIDDSEKVLEVAKTSSLHPKIIKTYEINDENDLRDVLLQVQGCKKIDSQFAFDEVKYLKAKNVVDESAINEEVWRKLLKELSEIPAPFNTHLKIVDVGAGLLHMLRRFISQETGLISPESKVQSVEYHAYEGNVRLLPEIVKVMESLGFRAVTSSPPYTFFKEFYGSEEIGAKKGRWWNWRGGSSSLDGGGVTVTVYLHMRDFRDDLNANASEDGGGDDDDDSKSKPPDLIVGSCFADLFHPEDLIVSLKKIAKQGSPLLYFPITYGGMTTCSEMRPATDTTPSDARAFAIYNDALVDQGHNLDPTRIVSAIKKHGGAVLGCGTSVWNIDRMENAWMWKTMMYFFGTTAAGGFADAGYDISNWLSLFKRGRGGSGSGRGGLRVYNKDILARLGGEEETKIQPQREEDVEIVFERPRKVSTRRINPAAQLGNDEIEIESICSLISSGTELKVFRGDVDADSQVDVNIDDMKDETFGYPMTYGYCLVGKVVRCGAGVDGGWMGRNVFTFSPHSTRVVGKVDSVLLVPRDIDPYDAIFLPSVETALGLIHDAEFRVGERVGVVGQGLIGLLVTAILAKSGVDVTAFEIVEERAALAALLGARTVLDPRTDRFDNNLDCAVEVSGAGAGLQTAIDRVGDGGKIVIGSLYGVGWVELGLGIDFHRSGKVLVTSQVSEIPVRLQGRWSKRRRFDLAWDKVREIGVRRILGDVVRLDDAQDAYEGLESGKSVCVAFDLKNSRGKT</sequence>
<keyword evidence="3" id="KW-0479">Metal-binding</keyword>
<dbReference type="InterPro" id="IPR036291">
    <property type="entry name" value="NAD(P)-bd_dom_sf"/>
</dbReference>
<evidence type="ECO:0000256" key="3">
    <source>
        <dbReference type="ARBA" id="ARBA00022723"/>
    </source>
</evidence>
<dbReference type="Gene3D" id="3.90.180.10">
    <property type="entry name" value="Medium-chain alcohol dehydrogenases, catalytic domain"/>
    <property type="match status" value="1"/>
</dbReference>
<dbReference type="EMBL" id="BRXW01000153">
    <property type="protein sequence ID" value="GMI10806.1"/>
    <property type="molecule type" value="Genomic_DNA"/>
</dbReference>
<feature type="chain" id="PRO_5040986573" description="Alcohol dehydrogenase-like C-terminal domain-containing protein" evidence="6">
    <location>
        <begin position="23"/>
        <end position="962"/>
    </location>
</feature>
<evidence type="ECO:0000313" key="8">
    <source>
        <dbReference type="Proteomes" id="UP001165122"/>
    </source>
</evidence>
<feature type="signal peptide" evidence="6">
    <location>
        <begin position="1"/>
        <end position="22"/>
    </location>
</feature>
<dbReference type="CDD" id="cd08255">
    <property type="entry name" value="2-desacetyl-2-hydroxyethyl_bacteriochlorophyllide_like"/>
    <property type="match status" value="1"/>
</dbReference>
<keyword evidence="4" id="KW-0862">Zinc</keyword>
<accession>A0A9W7KTI7</accession>
<evidence type="ECO:0000256" key="1">
    <source>
        <dbReference type="ARBA" id="ARBA00001947"/>
    </source>
</evidence>
<name>A0A9W7KTI7_9STRA</name>
<dbReference type="GO" id="GO:0016491">
    <property type="term" value="F:oxidoreductase activity"/>
    <property type="evidence" value="ECO:0007669"/>
    <property type="project" value="UniProtKB-KW"/>
</dbReference>
<comment type="caution">
    <text evidence="7">The sequence shown here is derived from an EMBL/GenBank/DDBJ whole genome shotgun (WGS) entry which is preliminary data.</text>
</comment>
<evidence type="ECO:0000256" key="5">
    <source>
        <dbReference type="ARBA" id="ARBA00023002"/>
    </source>
</evidence>
<dbReference type="PANTHER" id="PTHR43350:SF19">
    <property type="entry name" value="D-GULOSIDE 3-DEHYDROGENASE"/>
    <property type="match status" value="1"/>
</dbReference>
<keyword evidence="5" id="KW-0560">Oxidoreductase</keyword>
<dbReference type="SUPFAM" id="SSF51735">
    <property type="entry name" value="NAD(P)-binding Rossmann-fold domains"/>
    <property type="match status" value="1"/>
</dbReference>
<dbReference type="InterPro" id="IPR011032">
    <property type="entry name" value="GroES-like_sf"/>
</dbReference>
<dbReference type="Proteomes" id="UP001165122">
    <property type="component" value="Unassembled WGS sequence"/>
</dbReference>
<organism evidence="7 8">
    <name type="scientific">Triparma laevis f. longispina</name>
    <dbReference type="NCBI Taxonomy" id="1714387"/>
    <lineage>
        <taxon>Eukaryota</taxon>
        <taxon>Sar</taxon>
        <taxon>Stramenopiles</taxon>
        <taxon>Ochrophyta</taxon>
        <taxon>Bolidophyceae</taxon>
        <taxon>Parmales</taxon>
        <taxon>Triparmaceae</taxon>
        <taxon>Triparma</taxon>
    </lineage>
</organism>